<evidence type="ECO:0000259" key="2">
    <source>
        <dbReference type="PROSITE" id="PS50146"/>
    </source>
</evidence>
<dbReference type="PROSITE" id="PS50146">
    <property type="entry name" value="DAGK"/>
    <property type="match status" value="1"/>
</dbReference>
<dbReference type="InterPro" id="IPR017438">
    <property type="entry name" value="ATP-NAD_kinase_N"/>
</dbReference>
<name>A0A210PE24_MIZYE</name>
<dbReference type="GO" id="GO:0006672">
    <property type="term" value="P:ceramide metabolic process"/>
    <property type="evidence" value="ECO:0007669"/>
    <property type="project" value="TreeGrafter"/>
</dbReference>
<dbReference type="Gene3D" id="2.60.200.40">
    <property type="match status" value="1"/>
</dbReference>
<comment type="caution">
    <text evidence="3">The sequence shown here is derived from an EMBL/GenBank/DDBJ whole genome shotgun (WGS) entry which is preliminary data.</text>
</comment>
<dbReference type="PANTHER" id="PTHR12358">
    <property type="entry name" value="SPHINGOSINE KINASE"/>
    <property type="match status" value="1"/>
</dbReference>
<dbReference type="InterPro" id="IPR050187">
    <property type="entry name" value="Lipid_Phosphate_FormReg"/>
</dbReference>
<dbReference type="EMBL" id="NEDP02076750">
    <property type="protein sequence ID" value="OWF34750.1"/>
    <property type="molecule type" value="Genomic_DNA"/>
</dbReference>
<evidence type="ECO:0000256" key="1">
    <source>
        <dbReference type="SAM" id="MobiDB-lite"/>
    </source>
</evidence>
<feature type="compositionally biased region" description="Low complexity" evidence="1">
    <location>
        <begin position="454"/>
        <end position="469"/>
    </location>
</feature>
<dbReference type="AlphaFoldDB" id="A0A210PE24"/>
<organism evidence="3 4">
    <name type="scientific">Mizuhopecten yessoensis</name>
    <name type="common">Japanese scallop</name>
    <name type="synonym">Patinopecten yessoensis</name>
    <dbReference type="NCBI Taxonomy" id="6573"/>
    <lineage>
        <taxon>Eukaryota</taxon>
        <taxon>Metazoa</taxon>
        <taxon>Spiralia</taxon>
        <taxon>Lophotrochozoa</taxon>
        <taxon>Mollusca</taxon>
        <taxon>Bivalvia</taxon>
        <taxon>Autobranchia</taxon>
        <taxon>Pteriomorphia</taxon>
        <taxon>Pectinida</taxon>
        <taxon>Pectinoidea</taxon>
        <taxon>Pectinidae</taxon>
        <taxon>Mizuhopecten</taxon>
    </lineage>
</organism>
<dbReference type="GO" id="GO:0016020">
    <property type="term" value="C:membrane"/>
    <property type="evidence" value="ECO:0007669"/>
    <property type="project" value="GOC"/>
</dbReference>
<evidence type="ECO:0000313" key="4">
    <source>
        <dbReference type="Proteomes" id="UP000242188"/>
    </source>
</evidence>
<dbReference type="InterPro" id="IPR016064">
    <property type="entry name" value="NAD/diacylglycerol_kinase_sf"/>
</dbReference>
<keyword evidence="4" id="KW-1185">Reference proteome</keyword>
<proteinExistence type="predicted"/>
<dbReference type="Pfam" id="PF00781">
    <property type="entry name" value="DAGK_cat"/>
    <property type="match status" value="1"/>
</dbReference>
<dbReference type="Gene3D" id="3.40.50.10330">
    <property type="entry name" value="Probable inorganic polyphosphate/atp-NAD kinase, domain 1"/>
    <property type="match status" value="1"/>
</dbReference>
<keyword evidence="3" id="KW-0808">Transferase</keyword>
<dbReference type="Proteomes" id="UP000242188">
    <property type="component" value="Unassembled WGS sequence"/>
</dbReference>
<sequence length="469" mass="52718">MPNVLTVDGKITECTVSEQELRIVIQGRKPKESTIALNDVIEIEKNDVALNASTDQSKSAKPKWLCKVHYITRKKLIWKQATLCITGQVLECQQFISDLQLHFQKVYDQRPKRFLVLVNPISGGRYGQSNSKRILPMFERAGITCDVKVSERAKHFEEMVTEYDFSTVDGIVIFGGDGSFSEVLNRLLRISHDKAGDNFNDINGPFIPCTIPIGIIPSGTGNGLSVTEYGNYDVVTAALHIIKGNICKISIVADYSADELIGYGSVITAYGFFGDMMYYTDQKRWMRRARYAVMPLYMIILKTHRLFNAEITLIGSQLNQEDSEKEEKLDGEFSNVAFFPGDVFGKAKGTWVVLIFRQTSRLDFMRLLGKMVNREMLQEGEIPSITIRQPSRIRIKVNPKNLGDKNFLNYLMNVDGEIHTMKQAHVTMKLLPNAVSVYSSLHLYPDSVLPPRTPTSAPSPDSAAAPEEV</sequence>
<dbReference type="STRING" id="6573.A0A210PE24"/>
<feature type="region of interest" description="Disordered" evidence="1">
    <location>
        <begin position="449"/>
        <end position="469"/>
    </location>
</feature>
<reference evidence="3 4" key="1">
    <citation type="journal article" date="2017" name="Nat. Ecol. Evol.">
        <title>Scallop genome provides insights into evolution of bilaterian karyotype and development.</title>
        <authorList>
            <person name="Wang S."/>
            <person name="Zhang J."/>
            <person name="Jiao W."/>
            <person name="Li J."/>
            <person name="Xun X."/>
            <person name="Sun Y."/>
            <person name="Guo X."/>
            <person name="Huan P."/>
            <person name="Dong B."/>
            <person name="Zhang L."/>
            <person name="Hu X."/>
            <person name="Sun X."/>
            <person name="Wang J."/>
            <person name="Zhao C."/>
            <person name="Wang Y."/>
            <person name="Wang D."/>
            <person name="Huang X."/>
            <person name="Wang R."/>
            <person name="Lv J."/>
            <person name="Li Y."/>
            <person name="Zhang Z."/>
            <person name="Liu B."/>
            <person name="Lu W."/>
            <person name="Hui Y."/>
            <person name="Liang J."/>
            <person name="Zhou Z."/>
            <person name="Hou R."/>
            <person name="Li X."/>
            <person name="Liu Y."/>
            <person name="Li H."/>
            <person name="Ning X."/>
            <person name="Lin Y."/>
            <person name="Zhao L."/>
            <person name="Xing Q."/>
            <person name="Dou J."/>
            <person name="Li Y."/>
            <person name="Mao J."/>
            <person name="Guo H."/>
            <person name="Dou H."/>
            <person name="Li T."/>
            <person name="Mu C."/>
            <person name="Jiang W."/>
            <person name="Fu Q."/>
            <person name="Fu X."/>
            <person name="Miao Y."/>
            <person name="Liu J."/>
            <person name="Yu Q."/>
            <person name="Li R."/>
            <person name="Liao H."/>
            <person name="Li X."/>
            <person name="Kong Y."/>
            <person name="Jiang Z."/>
            <person name="Chourrout D."/>
            <person name="Li R."/>
            <person name="Bao Z."/>
        </authorList>
    </citation>
    <scope>NUCLEOTIDE SEQUENCE [LARGE SCALE GENOMIC DNA]</scope>
    <source>
        <strain evidence="3 4">PY_sf001</strain>
    </source>
</reference>
<gene>
    <name evidence="3" type="ORF">KP79_PYT14148</name>
</gene>
<protein>
    <submittedName>
        <fullName evidence="3">Ceramide kinase</fullName>
    </submittedName>
</protein>
<dbReference type="OrthoDB" id="530923at2759"/>
<accession>A0A210PE24</accession>
<dbReference type="PANTHER" id="PTHR12358:SF111">
    <property type="entry name" value="CERAMIDE KINASE, ISOFORM A"/>
    <property type="match status" value="1"/>
</dbReference>
<dbReference type="InterPro" id="IPR001206">
    <property type="entry name" value="Diacylglycerol_kinase_cat_dom"/>
</dbReference>
<dbReference type="SUPFAM" id="SSF111331">
    <property type="entry name" value="NAD kinase/diacylglycerol kinase-like"/>
    <property type="match status" value="1"/>
</dbReference>
<feature type="domain" description="DAGKc" evidence="2">
    <location>
        <begin position="109"/>
        <end position="262"/>
    </location>
</feature>
<evidence type="ECO:0000313" key="3">
    <source>
        <dbReference type="EMBL" id="OWF34750.1"/>
    </source>
</evidence>
<dbReference type="SMART" id="SM00046">
    <property type="entry name" value="DAGKc"/>
    <property type="match status" value="1"/>
</dbReference>
<keyword evidence="3" id="KW-0418">Kinase</keyword>
<dbReference type="GO" id="GO:0001729">
    <property type="term" value="F:ceramide kinase activity"/>
    <property type="evidence" value="ECO:0007669"/>
    <property type="project" value="TreeGrafter"/>
</dbReference>